<dbReference type="InterPro" id="IPR016187">
    <property type="entry name" value="CTDL_fold"/>
</dbReference>
<dbReference type="SUPFAM" id="SSF56436">
    <property type="entry name" value="C-type lectin-like"/>
    <property type="match status" value="1"/>
</dbReference>
<evidence type="ECO:0000313" key="1">
    <source>
        <dbReference type="EMBL" id="EKC42315.1"/>
    </source>
</evidence>
<name>K1RL25_MAGGI</name>
<dbReference type="AlphaFoldDB" id="K1RL25"/>
<protein>
    <submittedName>
        <fullName evidence="1">Uncharacterized protein</fullName>
    </submittedName>
</protein>
<dbReference type="InParanoid" id="K1RL25"/>
<dbReference type="HOGENOM" id="CLU_2322660_0_0_1"/>
<proteinExistence type="predicted"/>
<accession>K1RL25</accession>
<organism evidence="1">
    <name type="scientific">Magallana gigas</name>
    <name type="common">Pacific oyster</name>
    <name type="synonym">Crassostrea gigas</name>
    <dbReference type="NCBI Taxonomy" id="29159"/>
    <lineage>
        <taxon>Eukaryota</taxon>
        <taxon>Metazoa</taxon>
        <taxon>Spiralia</taxon>
        <taxon>Lophotrochozoa</taxon>
        <taxon>Mollusca</taxon>
        <taxon>Bivalvia</taxon>
        <taxon>Autobranchia</taxon>
        <taxon>Pteriomorphia</taxon>
        <taxon>Ostreida</taxon>
        <taxon>Ostreoidea</taxon>
        <taxon>Ostreidae</taxon>
        <taxon>Magallana</taxon>
    </lineage>
</organism>
<gene>
    <name evidence="1" type="ORF">CGI_10024771</name>
</gene>
<dbReference type="EMBL" id="JH816160">
    <property type="protein sequence ID" value="EKC42315.1"/>
    <property type="molecule type" value="Genomic_DNA"/>
</dbReference>
<reference evidence="1" key="1">
    <citation type="journal article" date="2012" name="Nature">
        <title>The oyster genome reveals stress adaptation and complexity of shell formation.</title>
        <authorList>
            <person name="Zhang G."/>
            <person name="Fang X."/>
            <person name="Guo X."/>
            <person name="Li L."/>
            <person name="Luo R."/>
            <person name="Xu F."/>
            <person name="Yang P."/>
            <person name="Zhang L."/>
            <person name="Wang X."/>
            <person name="Qi H."/>
            <person name="Xiong Z."/>
            <person name="Que H."/>
            <person name="Xie Y."/>
            <person name="Holland P.W."/>
            <person name="Paps J."/>
            <person name="Zhu Y."/>
            <person name="Wu F."/>
            <person name="Chen Y."/>
            <person name="Wang J."/>
            <person name="Peng C."/>
            <person name="Meng J."/>
            <person name="Yang L."/>
            <person name="Liu J."/>
            <person name="Wen B."/>
            <person name="Zhang N."/>
            <person name="Huang Z."/>
            <person name="Zhu Q."/>
            <person name="Feng Y."/>
            <person name="Mount A."/>
            <person name="Hedgecock D."/>
            <person name="Xu Z."/>
            <person name="Liu Y."/>
            <person name="Domazet-Loso T."/>
            <person name="Du Y."/>
            <person name="Sun X."/>
            <person name="Zhang S."/>
            <person name="Liu B."/>
            <person name="Cheng P."/>
            <person name="Jiang X."/>
            <person name="Li J."/>
            <person name="Fan D."/>
            <person name="Wang W."/>
            <person name="Fu W."/>
            <person name="Wang T."/>
            <person name="Wang B."/>
            <person name="Zhang J."/>
            <person name="Peng Z."/>
            <person name="Li Y."/>
            <person name="Li N."/>
            <person name="Wang J."/>
            <person name="Chen M."/>
            <person name="He Y."/>
            <person name="Tan F."/>
            <person name="Song X."/>
            <person name="Zheng Q."/>
            <person name="Huang R."/>
            <person name="Yang H."/>
            <person name="Du X."/>
            <person name="Chen L."/>
            <person name="Yang M."/>
            <person name="Gaffney P.M."/>
            <person name="Wang S."/>
            <person name="Luo L."/>
            <person name="She Z."/>
            <person name="Ming Y."/>
            <person name="Huang W."/>
            <person name="Zhang S."/>
            <person name="Huang B."/>
            <person name="Zhang Y."/>
            <person name="Qu T."/>
            <person name="Ni P."/>
            <person name="Miao G."/>
            <person name="Wang J."/>
            <person name="Wang Q."/>
            <person name="Steinberg C.E."/>
            <person name="Wang H."/>
            <person name="Li N."/>
            <person name="Qian L."/>
            <person name="Zhang G."/>
            <person name="Li Y."/>
            <person name="Yang H."/>
            <person name="Liu X."/>
            <person name="Wang J."/>
            <person name="Yin Y."/>
            <person name="Wang J."/>
        </authorList>
    </citation>
    <scope>NUCLEOTIDE SEQUENCE [LARGE SCALE GENOMIC DNA]</scope>
    <source>
        <strain evidence="1">05x7-T-G4-1.051#20</strain>
    </source>
</reference>
<sequence length="99" mass="11273">MMNITQLVLVNTNRMRKLMQYTVLAPTSSGPAEINGPDEEVPACDVVKHALDNFSSFTWIGASDHVKEEVFQWTNKENVVFTRRSEIPKDSERSSCKRN</sequence>